<evidence type="ECO:0000256" key="1">
    <source>
        <dbReference type="ARBA" id="ARBA00004141"/>
    </source>
</evidence>
<feature type="compositionally biased region" description="Basic and acidic residues" evidence="8">
    <location>
        <begin position="854"/>
        <end position="869"/>
    </location>
</feature>
<dbReference type="GO" id="GO:0090374">
    <property type="term" value="P:oligopeptide export from mitochondrion"/>
    <property type="evidence" value="ECO:0007669"/>
    <property type="project" value="TreeGrafter"/>
</dbReference>
<feature type="transmembrane region" description="Helical" evidence="9">
    <location>
        <begin position="252"/>
        <end position="269"/>
    </location>
</feature>
<keyword evidence="7 9" id="KW-0472">Membrane</keyword>
<evidence type="ECO:0000256" key="4">
    <source>
        <dbReference type="ARBA" id="ARBA00022741"/>
    </source>
</evidence>
<dbReference type="PROSITE" id="PS50893">
    <property type="entry name" value="ABC_TRANSPORTER_2"/>
    <property type="match status" value="1"/>
</dbReference>
<dbReference type="GO" id="GO:0005524">
    <property type="term" value="F:ATP binding"/>
    <property type="evidence" value="ECO:0007669"/>
    <property type="project" value="UniProtKB-KW"/>
</dbReference>
<dbReference type="AlphaFoldDB" id="A0A871R0Z6"/>
<dbReference type="Gene3D" id="1.20.1560.10">
    <property type="entry name" value="ABC transporter type 1, transmembrane domain"/>
    <property type="match status" value="1"/>
</dbReference>
<evidence type="ECO:0000313" key="12">
    <source>
        <dbReference type="EMBL" id="QOU19279.1"/>
    </source>
</evidence>
<dbReference type="Pfam" id="PF00005">
    <property type="entry name" value="ABC_tran"/>
    <property type="match status" value="1"/>
</dbReference>
<feature type="compositionally biased region" description="Basic and acidic residues" evidence="8">
    <location>
        <begin position="786"/>
        <end position="813"/>
    </location>
</feature>
<dbReference type="Pfam" id="PF00664">
    <property type="entry name" value="ABC_membrane"/>
    <property type="match status" value="1"/>
</dbReference>
<dbReference type="PROSITE" id="PS50929">
    <property type="entry name" value="ABC_TM1F"/>
    <property type="match status" value="1"/>
</dbReference>
<feature type="region of interest" description="Disordered" evidence="8">
    <location>
        <begin position="697"/>
        <end position="725"/>
    </location>
</feature>
<dbReference type="GO" id="GO:0005743">
    <property type="term" value="C:mitochondrial inner membrane"/>
    <property type="evidence" value="ECO:0007669"/>
    <property type="project" value="TreeGrafter"/>
</dbReference>
<reference evidence="12" key="2">
    <citation type="journal article" name="BMC Genomics">
        <title>New genome assemblies reveal patterns of domestication and adaptation across Brettanomyces (Dekkera) species.</title>
        <authorList>
            <person name="Roach M.J."/>
            <person name="Borneman A.R."/>
        </authorList>
    </citation>
    <scope>NUCLEOTIDE SEQUENCE</scope>
    <source>
        <strain evidence="12">UCD 2041</strain>
    </source>
</reference>
<evidence type="ECO:0000259" key="11">
    <source>
        <dbReference type="PROSITE" id="PS50929"/>
    </source>
</evidence>
<dbReference type="CDD" id="cd18573">
    <property type="entry name" value="ABC_6TM_ABCB10_like"/>
    <property type="match status" value="1"/>
</dbReference>
<dbReference type="InterPro" id="IPR011527">
    <property type="entry name" value="ABC1_TM_dom"/>
</dbReference>
<dbReference type="FunFam" id="3.40.50.300:FF:000218">
    <property type="entry name" value="Multidrug ABC transporter ATP-binding protein"/>
    <property type="match status" value="1"/>
</dbReference>
<feature type="domain" description="ABC transmembrane type-1" evidence="11">
    <location>
        <begin position="128"/>
        <end position="416"/>
    </location>
</feature>
<dbReference type="InterPro" id="IPR036640">
    <property type="entry name" value="ABC1_TM_sf"/>
</dbReference>
<dbReference type="InterPro" id="IPR003439">
    <property type="entry name" value="ABC_transporter-like_ATP-bd"/>
</dbReference>
<reference evidence="12" key="1">
    <citation type="submission" date="2020-10" db="EMBL/GenBank/DDBJ databases">
        <authorList>
            <person name="Palmer J.M."/>
        </authorList>
    </citation>
    <scope>NUCLEOTIDE SEQUENCE</scope>
    <source>
        <strain evidence="12">UCD 2041</strain>
    </source>
</reference>
<feature type="transmembrane region" description="Helical" evidence="9">
    <location>
        <begin position="355"/>
        <end position="381"/>
    </location>
</feature>
<dbReference type="PANTHER" id="PTHR43394">
    <property type="entry name" value="ATP-DEPENDENT PERMEASE MDL1, MITOCHONDRIAL"/>
    <property type="match status" value="1"/>
</dbReference>
<dbReference type="InterPro" id="IPR003593">
    <property type="entry name" value="AAA+_ATPase"/>
</dbReference>
<organism evidence="12 13">
    <name type="scientific">Dekkera bruxellensis</name>
    <name type="common">Brettanomyces custersii</name>
    <dbReference type="NCBI Taxonomy" id="5007"/>
    <lineage>
        <taxon>Eukaryota</taxon>
        <taxon>Fungi</taxon>
        <taxon>Dikarya</taxon>
        <taxon>Ascomycota</taxon>
        <taxon>Saccharomycotina</taxon>
        <taxon>Pichiomycetes</taxon>
        <taxon>Pichiales</taxon>
        <taxon>Pichiaceae</taxon>
        <taxon>Brettanomyces</taxon>
    </lineage>
</organism>
<feature type="transmembrane region" description="Helical" evidence="9">
    <location>
        <begin position="275"/>
        <end position="293"/>
    </location>
</feature>
<gene>
    <name evidence="12" type="ORF">BRETT_004500</name>
</gene>
<feature type="transmembrane region" description="Helical" evidence="9">
    <location>
        <begin position="173"/>
        <end position="199"/>
    </location>
</feature>
<dbReference type="InterPro" id="IPR027417">
    <property type="entry name" value="P-loop_NTPase"/>
</dbReference>
<comment type="subcellular location">
    <subcellularLocation>
        <location evidence="1">Membrane</location>
        <topology evidence="1">Multi-pass membrane protein</topology>
    </subcellularLocation>
</comment>
<evidence type="ECO:0000259" key="10">
    <source>
        <dbReference type="PROSITE" id="PS50893"/>
    </source>
</evidence>
<sequence length="869" mass="97208">MASSTIQPVCLKRQSILKETSSFRSHQILRSFMPLVNPTHSLSPYVRSSLFLTRIGSLRTFSTSHYSLRQLGGEKSSSKPGNKLVKREKKYWMERWFGLTKEQRTEAGFSEVKRLLLLGKQDWRLFSVAIVLLIISSAIVMALPKVTGSILDATKKYDKLEDISLYGFTLNEFMAIMAGLLLLSTFTTFGRIIILRVLGEKLVSRLRSRIMKKTLRQDMTFFDENKVGDLISRLSSDAYVVSKSITQNLSDGIKYTIVGASAVSMMFMLSPKLSVILLAFAPPLLFASYVYGLKIRAISRALQQSTGSLTKVAEEQLNSIKTIQSFTAETKELTRYDDRIRDVFRISYKDAVTNATFFASTGVIGNITLLLTLGLGTFFVMDGSMTVGGLTAYLMYTEYCGSATFGIANFYTELFKGAGAASRLFELLDQDPDIDGVEGEKLKTSKGHIKFEKVDFSYPTRPDNMVFRNLNLEIKPGSNVCIVGPSGRGKSTIASLLLRFYNPDSGKITIDGEDISKYSVHSIRQVIGFVQQEPVLMPGSIRDNIVYGMPPGVKITGDMIEWAAAKANCDFIDQFPDRFDTDIGPRGSLLSGGQKQKIAIARCLIKEPRIMILDEATSALDSRSENAINTTLARLLRDQSMTTVSIAHRKSTIEKCDDVLVLGYDGNIVEEGRYDELYSNKDSRLYKLLNETSPNNVASEAQLRKKESERKRKEEEALKECETKPTVLSKEEVEKLSLEERSLAAENFSEEGVEMNDEFGHKLMIPHHVGTEEFILHAAADREEAEKIRLKEEKQQEKKKKKMEEEESKKNNEESQSDPDSAKKNESDTVTDDSTDSTDKPAKEADSDAANESQSKESNKTGTEEKVRT</sequence>
<feature type="transmembrane region" description="Helical" evidence="9">
    <location>
        <begin position="123"/>
        <end position="143"/>
    </location>
</feature>
<dbReference type="Proteomes" id="UP000663131">
    <property type="component" value="Chromosome 5"/>
</dbReference>
<name>A0A871R0Z6_DEKBR</name>
<dbReference type="InterPro" id="IPR017871">
    <property type="entry name" value="ABC_transporter-like_CS"/>
</dbReference>
<dbReference type="PANTHER" id="PTHR43394:SF2">
    <property type="entry name" value="ATP-DEPENDENT PERMEASE MDL2, MITOCHONDRIAL"/>
    <property type="match status" value="1"/>
</dbReference>
<proteinExistence type="inferred from homology"/>
<feature type="region of interest" description="Disordered" evidence="8">
    <location>
        <begin position="786"/>
        <end position="869"/>
    </location>
</feature>
<dbReference type="GO" id="GO:0016887">
    <property type="term" value="F:ATP hydrolysis activity"/>
    <property type="evidence" value="ECO:0007669"/>
    <property type="project" value="InterPro"/>
</dbReference>
<evidence type="ECO:0000256" key="5">
    <source>
        <dbReference type="ARBA" id="ARBA00022840"/>
    </source>
</evidence>
<evidence type="ECO:0000313" key="13">
    <source>
        <dbReference type="Proteomes" id="UP000663131"/>
    </source>
</evidence>
<feature type="compositionally biased region" description="Basic and acidic residues" evidence="8">
    <location>
        <begin position="837"/>
        <end position="846"/>
    </location>
</feature>
<evidence type="ECO:0000256" key="2">
    <source>
        <dbReference type="ARBA" id="ARBA00005580"/>
    </source>
</evidence>
<dbReference type="SUPFAM" id="SSF90123">
    <property type="entry name" value="ABC transporter transmembrane region"/>
    <property type="match status" value="1"/>
</dbReference>
<dbReference type="GeneID" id="64576423"/>
<evidence type="ECO:0000256" key="3">
    <source>
        <dbReference type="ARBA" id="ARBA00022692"/>
    </source>
</evidence>
<dbReference type="RefSeq" id="XP_041135772.1">
    <property type="nucleotide sequence ID" value="XM_041282996.1"/>
</dbReference>
<keyword evidence="5" id="KW-0067">ATP-binding</keyword>
<dbReference type="SUPFAM" id="SSF52540">
    <property type="entry name" value="P-loop containing nucleoside triphosphate hydrolases"/>
    <property type="match status" value="1"/>
</dbReference>
<comment type="similarity">
    <text evidence="2">Belongs to the ABC transporter superfamily. ABCB family. Mitochondrial peptide exporter (TC 3.A.1.212) subfamily.</text>
</comment>
<dbReference type="Gene3D" id="3.40.50.300">
    <property type="entry name" value="P-loop containing nucleotide triphosphate hydrolases"/>
    <property type="match status" value="1"/>
</dbReference>
<feature type="domain" description="ABC transporter" evidence="10">
    <location>
        <begin position="449"/>
        <end position="690"/>
    </location>
</feature>
<dbReference type="EMBL" id="CP063133">
    <property type="protein sequence ID" value="QOU19279.1"/>
    <property type="molecule type" value="Genomic_DNA"/>
</dbReference>
<evidence type="ECO:0000256" key="7">
    <source>
        <dbReference type="ARBA" id="ARBA00023136"/>
    </source>
</evidence>
<accession>A0A871R0Z6</accession>
<dbReference type="KEGG" id="bbrx:BRETT_004500"/>
<dbReference type="GO" id="GO:0015421">
    <property type="term" value="F:ABC-type oligopeptide transporter activity"/>
    <property type="evidence" value="ECO:0007669"/>
    <property type="project" value="TreeGrafter"/>
</dbReference>
<evidence type="ECO:0008006" key="14">
    <source>
        <dbReference type="Google" id="ProtNLM"/>
    </source>
</evidence>
<dbReference type="PROSITE" id="PS00211">
    <property type="entry name" value="ABC_TRANSPORTER_1"/>
    <property type="match status" value="1"/>
</dbReference>
<evidence type="ECO:0000256" key="9">
    <source>
        <dbReference type="SAM" id="Phobius"/>
    </source>
</evidence>
<protein>
    <recommendedName>
        <fullName evidence="14">ATP-dependent permease MDL2</fullName>
    </recommendedName>
</protein>
<dbReference type="SMART" id="SM00382">
    <property type="entry name" value="AAA"/>
    <property type="match status" value="1"/>
</dbReference>
<feature type="compositionally biased region" description="Basic and acidic residues" evidence="8">
    <location>
        <begin position="702"/>
        <end position="725"/>
    </location>
</feature>
<keyword evidence="4" id="KW-0547">Nucleotide-binding</keyword>
<keyword evidence="6 9" id="KW-1133">Transmembrane helix</keyword>
<evidence type="ECO:0000256" key="6">
    <source>
        <dbReference type="ARBA" id="ARBA00022989"/>
    </source>
</evidence>
<keyword evidence="3 9" id="KW-0812">Transmembrane</keyword>
<dbReference type="OrthoDB" id="6500128at2759"/>
<evidence type="ECO:0000256" key="8">
    <source>
        <dbReference type="SAM" id="MobiDB-lite"/>
    </source>
</evidence>
<dbReference type="InterPro" id="IPR039421">
    <property type="entry name" value="Type_1_exporter"/>
</dbReference>